<evidence type="ECO:0000313" key="2">
    <source>
        <dbReference type="EMBL" id="CCW33913.1"/>
    </source>
</evidence>
<evidence type="ECO:0000256" key="1">
    <source>
        <dbReference type="SAM" id="Phobius"/>
    </source>
</evidence>
<proteinExistence type="predicted"/>
<protein>
    <submittedName>
        <fullName evidence="2">Uncharacterized protein</fullName>
    </submittedName>
</protein>
<keyword evidence="1" id="KW-1133">Transmembrane helix</keyword>
<organism evidence="2 3">
    <name type="scientific">Chthonomonas calidirosea (strain DSM 23976 / ICMP 18418 / T49)</name>
    <dbReference type="NCBI Taxonomy" id="1303518"/>
    <lineage>
        <taxon>Bacteria</taxon>
        <taxon>Bacillati</taxon>
        <taxon>Armatimonadota</taxon>
        <taxon>Chthonomonadia</taxon>
        <taxon>Chthonomonadales</taxon>
        <taxon>Chthonomonadaceae</taxon>
        <taxon>Chthonomonas</taxon>
    </lineage>
</organism>
<feature type="transmembrane region" description="Helical" evidence="1">
    <location>
        <begin position="20"/>
        <end position="40"/>
    </location>
</feature>
<dbReference type="Proteomes" id="UP000014227">
    <property type="component" value="Chromosome I"/>
</dbReference>
<feature type="transmembrane region" description="Helical" evidence="1">
    <location>
        <begin position="184"/>
        <end position="204"/>
    </location>
</feature>
<name>S0EW82_CHTCT</name>
<dbReference type="EMBL" id="HF951689">
    <property type="protein sequence ID" value="CCW33913.1"/>
    <property type="molecule type" value="Genomic_DNA"/>
</dbReference>
<dbReference type="HOGENOM" id="CLU_594096_0_0_0"/>
<evidence type="ECO:0000313" key="3">
    <source>
        <dbReference type="Proteomes" id="UP000014227"/>
    </source>
</evidence>
<keyword evidence="1" id="KW-0812">Transmembrane</keyword>
<keyword evidence="1" id="KW-0472">Membrane</keyword>
<dbReference type="PATRIC" id="fig|1303518.3.peg.74"/>
<sequence>MPGTALSAGYFRAKTSAAPFAILCFALGLDVLLIVLIGVYNYERLHAAFAPWLATLTLWTLGLLLYLFGIGVVKALAWRPRTFIVTNESISVRQGRSLQRIPFNKIRLYALDERLADPDTPHQMALWGNGVFLLVPANIAQLMESQSQNLTQIALQTTPQIREGRIVLRAQRLLRVLERRQSRLTMLLILAGLLGTPLLLLSSISMQHTLGTDSPFMVAIGSSMVCLLLWERTYRIQIRKLRVENEILASLTKHSIPFLIEKLHLFCDLQRFDIWQHYGARQALAKIIPTLSETERLVLPARSYLRIYTLLCPQRADEWRQALKSCLDPENLLDAACMTGRFAGIIGLVYVLSVLSDNSPYYYLHLRGDWMENSPSDARPATRTEMENLFQDHQTCRVLLQLLAKTGQHHTLPVLRSFLSDSRYDRIDSVLSQEAENCIEVLTRSLQQSSSVEKSLGQHA</sequence>
<gene>
    <name evidence="2" type="ORF">CCALI_00074</name>
</gene>
<feature type="transmembrane region" description="Helical" evidence="1">
    <location>
        <begin position="52"/>
        <end position="73"/>
    </location>
</feature>
<reference evidence="3" key="1">
    <citation type="submission" date="2013-03" db="EMBL/GenBank/DDBJ databases">
        <title>Genome sequence of Chthonomonas calidirosea, the first sequenced genome from the Armatimonadetes phylum (formally candidate division OP10).</title>
        <authorList>
            <person name="Lee K.C.Y."/>
            <person name="Morgan X.C."/>
            <person name="Dunfield P.F."/>
            <person name="Tamas I."/>
            <person name="Houghton K.M."/>
            <person name="Vyssotski M."/>
            <person name="Ryan J.L.J."/>
            <person name="Lagutin K."/>
            <person name="McDonald I.R."/>
            <person name="Stott M.B."/>
        </authorList>
    </citation>
    <scope>NUCLEOTIDE SEQUENCE [LARGE SCALE GENOMIC DNA]</scope>
    <source>
        <strain evidence="3">DSM 23976 / ICMP 18418 / T49</strain>
    </source>
</reference>
<dbReference type="AlphaFoldDB" id="S0EW82"/>
<dbReference type="RefSeq" id="WP_016481477.1">
    <property type="nucleotide sequence ID" value="NC_021487.1"/>
</dbReference>
<dbReference type="STRING" id="454171.CP488_01085"/>
<feature type="transmembrane region" description="Helical" evidence="1">
    <location>
        <begin position="216"/>
        <end position="234"/>
    </location>
</feature>
<keyword evidence="3" id="KW-1185">Reference proteome</keyword>
<dbReference type="InParanoid" id="S0EW82"/>
<accession>S0EW82</accession>
<dbReference type="KEGG" id="ccz:CCALI_00074"/>